<keyword evidence="2" id="KW-1185">Reference proteome</keyword>
<dbReference type="EMBL" id="VRLW01000001">
    <property type="protein sequence ID" value="KAA1262077.1"/>
    <property type="molecule type" value="Genomic_DNA"/>
</dbReference>
<accession>A0A5B1CLJ8</accession>
<gene>
    <name evidence="1" type="ORF">LF1_46380</name>
</gene>
<dbReference type="InterPro" id="IPR038402">
    <property type="entry name" value="PvuII_sf"/>
</dbReference>
<evidence type="ECO:0000313" key="2">
    <source>
        <dbReference type="Proteomes" id="UP000322699"/>
    </source>
</evidence>
<evidence type="ECO:0000313" key="1">
    <source>
        <dbReference type="EMBL" id="KAA1262077.1"/>
    </source>
</evidence>
<name>A0A5B1CLJ8_9BACT</name>
<protein>
    <submittedName>
        <fullName evidence="1">Uncharacterized protein</fullName>
    </submittedName>
</protein>
<dbReference type="OrthoDB" id="3078254at2"/>
<reference evidence="1 2" key="1">
    <citation type="submission" date="2019-08" db="EMBL/GenBank/DDBJ databases">
        <title>Deep-cultivation of Planctomycetes and their phenomic and genomic characterization uncovers novel biology.</title>
        <authorList>
            <person name="Wiegand S."/>
            <person name="Jogler M."/>
            <person name="Boedeker C."/>
            <person name="Pinto D."/>
            <person name="Vollmers J."/>
            <person name="Rivas-Marin E."/>
            <person name="Kohn T."/>
            <person name="Peeters S.H."/>
            <person name="Heuer A."/>
            <person name="Rast P."/>
            <person name="Oberbeckmann S."/>
            <person name="Bunk B."/>
            <person name="Jeske O."/>
            <person name="Meyerdierks A."/>
            <person name="Storesund J.E."/>
            <person name="Kallscheuer N."/>
            <person name="Luecker S."/>
            <person name="Lage O.M."/>
            <person name="Pohl T."/>
            <person name="Merkel B.J."/>
            <person name="Hornburger P."/>
            <person name="Mueller R.-W."/>
            <person name="Bruemmer F."/>
            <person name="Labrenz M."/>
            <person name="Spormann A.M."/>
            <person name="Op Den Camp H."/>
            <person name="Overmann J."/>
            <person name="Amann R."/>
            <person name="Jetten M.S.M."/>
            <person name="Mascher T."/>
            <person name="Medema M.H."/>
            <person name="Devos D.P."/>
            <person name="Kaster A.-K."/>
            <person name="Ovreas L."/>
            <person name="Rohde M."/>
            <person name="Galperin M.Y."/>
            <person name="Jogler C."/>
        </authorList>
    </citation>
    <scope>NUCLEOTIDE SEQUENCE [LARGE SCALE GENOMIC DNA]</scope>
    <source>
        <strain evidence="1 2">LF1</strain>
    </source>
</reference>
<dbReference type="RefSeq" id="WP_068267368.1">
    <property type="nucleotide sequence ID" value="NZ_LWSK01000196.1"/>
</dbReference>
<dbReference type="Proteomes" id="UP000322699">
    <property type="component" value="Unassembled WGS sequence"/>
</dbReference>
<comment type="caution">
    <text evidence="1">The sequence shown here is derived from an EMBL/GenBank/DDBJ whole genome shotgun (WGS) entry which is preliminary data.</text>
</comment>
<sequence>MNFIHRIVELISRAQEIATQNGYPNLLQPGLVKEMVVADILGHGVSRDKHQPDAFDPADPARQFEYLSCFEDGAFQLDRMFKAPPDKRQQSLRRISRNAMIYCAVFERANPLTVIGIWEITPDAMLIEAERQLDASQNDISHIGFARRWARENGTQVYSNDS</sequence>
<dbReference type="AlphaFoldDB" id="A0A5B1CLJ8"/>
<dbReference type="Gene3D" id="3.40.210.10">
    <property type="entry name" value="PVUII Endonuclease, subunit A"/>
    <property type="match status" value="1"/>
</dbReference>
<organism evidence="1 2">
    <name type="scientific">Rubripirellula obstinata</name>
    <dbReference type="NCBI Taxonomy" id="406547"/>
    <lineage>
        <taxon>Bacteria</taxon>
        <taxon>Pseudomonadati</taxon>
        <taxon>Planctomycetota</taxon>
        <taxon>Planctomycetia</taxon>
        <taxon>Pirellulales</taxon>
        <taxon>Pirellulaceae</taxon>
        <taxon>Rubripirellula</taxon>
    </lineage>
</organism>
<proteinExistence type="predicted"/>